<name>A0A5C8PAP5_9HYPH</name>
<keyword evidence="1 2" id="KW-0808">Transferase</keyword>
<dbReference type="SUPFAM" id="SSF89796">
    <property type="entry name" value="CoA-transferase family III (CaiB/BaiF)"/>
    <property type="match status" value="1"/>
</dbReference>
<dbReference type="EMBL" id="VDUZ01000054">
    <property type="protein sequence ID" value="TXL70745.1"/>
    <property type="molecule type" value="Genomic_DNA"/>
</dbReference>
<dbReference type="InterPro" id="IPR003673">
    <property type="entry name" value="CoA-Trfase_fam_III"/>
</dbReference>
<organism evidence="2 3">
    <name type="scientific">Vineibacter terrae</name>
    <dbReference type="NCBI Taxonomy" id="2586908"/>
    <lineage>
        <taxon>Bacteria</taxon>
        <taxon>Pseudomonadati</taxon>
        <taxon>Pseudomonadota</taxon>
        <taxon>Alphaproteobacteria</taxon>
        <taxon>Hyphomicrobiales</taxon>
        <taxon>Vineibacter</taxon>
    </lineage>
</organism>
<sequence>MSYDAPLRGIKVVDLSQGLAGPYCATLLAQNGADVIKVEPIDGDWSRILGVSHGGHTAFSIAGNLGKRSVALDLKSDAGKSVLWRLLDGADVLIEGFRPGVMARLGFDYGAVSARAPRILYVSVSGFGQDGPLAARPAMDPVLQAYTGLTLENRDGEGIPRRVPISIVDMTTALYAFQALSAALYARRDQAAGRHIEVSLLQSAACLQTVRLLSTRLEAQNALLAIPPSGSFQTADGWVQIQIVKDADWVRFCAALGAPEVSQNERFRDRDGRAQHHAALYAALRPIFRAQATAGLLQRFTAAGILHERLNTYDEFLAHEHVTATGAVAWLRQDGVQPLLPVPNIPGTVPLADGGSRATSPACGAHTHAVLLEHGYSGAEIAQLATQRVVGGPLHELRSI</sequence>
<evidence type="ECO:0000313" key="2">
    <source>
        <dbReference type="EMBL" id="TXL70745.1"/>
    </source>
</evidence>
<keyword evidence="3" id="KW-1185">Reference proteome</keyword>
<dbReference type="AlphaFoldDB" id="A0A5C8PAP5"/>
<dbReference type="Proteomes" id="UP000321638">
    <property type="component" value="Unassembled WGS sequence"/>
</dbReference>
<reference evidence="2 3" key="1">
    <citation type="submission" date="2019-06" db="EMBL/GenBank/DDBJ databases">
        <title>New taxonomy in bacterial strain CC-CFT640, isolated from vineyard.</title>
        <authorList>
            <person name="Lin S.-Y."/>
            <person name="Tsai C.-F."/>
            <person name="Young C.-C."/>
        </authorList>
    </citation>
    <scope>NUCLEOTIDE SEQUENCE [LARGE SCALE GENOMIC DNA]</scope>
    <source>
        <strain evidence="2 3">CC-CFT640</strain>
    </source>
</reference>
<dbReference type="Pfam" id="PF02515">
    <property type="entry name" value="CoA_transf_3"/>
    <property type="match status" value="1"/>
</dbReference>
<dbReference type="PANTHER" id="PTHR48207">
    <property type="entry name" value="SUCCINATE--HYDROXYMETHYLGLUTARATE COA-TRANSFERASE"/>
    <property type="match status" value="1"/>
</dbReference>
<dbReference type="InterPro" id="IPR050483">
    <property type="entry name" value="CoA-transferase_III_domain"/>
</dbReference>
<evidence type="ECO:0000256" key="1">
    <source>
        <dbReference type="ARBA" id="ARBA00022679"/>
    </source>
</evidence>
<comment type="caution">
    <text evidence="2">The sequence shown here is derived from an EMBL/GenBank/DDBJ whole genome shotgun (WGS) entry which is preliminary data.</text>
</comment>
<gene>
    <name evidence="2" type="ORF">FHP25_33230</name>
</gene>
<dbReference type="Gene3D" id="3.30.1540.10">
    <property type="entry name" value="formyl-coa transferase, domain 3"/>
    <property type="match status" value="1"/>
</dbReference>
<evidence type="ECO:0000313" key="3">
    <source>
        <dbReference type="Proteomes" id="UP000321638"/>
    </source>
</evidence>
<dbReference type="PANTHER" id="PTHR48207:SF3">
    <property type="entry name" value="SUCCINATE--HYDROXYMETHYLGLUTARATE COA-TRANSFERASE"/>
    <property type="match status" value="1"/>
</dbReference>
<protein>
    <submittedName>
        <fullName evidence="2">CoA transferase</fullName>
    </submittedName>
</protein>
<dbReference type="OrthoDB" id="7457784at2"/>
<dbReference type="GO" id="GO:0008410">
    <property type="term" value="F:CoA-transferase activity"/>
    <property type="evidence" value="ECO:0007669"/>
    <property type="project" value="TreeGrafter"/>
</dbReference>
<accession>A0A5C8PAP5</accession>
<dbReference type="InterPro" id="IPR044855">
    <property type="entry name" value="CoA-Trfase_III_dom3_sf"/>
</dbReference>
<dbReference type="Gene3D" id="3.40.50.10540">
    <property type="entry name" value="Crotonobetainyl-coa:carnitine coa-transferase, domain 1"/>
    <property type="match status" value="1"/>
</dbReference>
<dbReference type="InterPro" id="IPR023606">
    <property type="entry name" value="CoA-Trfase_III_dom_1_sf"/>
</dbReference>
<proteinExistence type="predicted"/>
<dbReference type="RefSeq" id="WP_147851311.1">
    <property type="nucleotide sequence ID" value="NZ_VDUZ01000054.1"/>
</dbReference>